<proteinExistence type="predicted"/>
<evidence type="ECO:0000313" key="5">
    <source>
        <dbReference type="Proteomes" id="UP000639338"/>
    </source>
</evidence>
<feature type="compositionally biased region" description="Acidic residues" evidence="2">
    <location>
        <begin position="396"/>
        <end position="406"/>
    </location>
</feature>
<dbReference type="OrthoDB" id="27680at2759"/>
<protein>
    <recommendedName>
        <fullName evidence="3">Rho-GAP domain-containing protein</fullName>
    </recommendedName>
</protein>
<dbReference type="GO" id="GO:0005096">
    <property type="term" value="F:GTPase activator activity"/>
    <property type="evidence" value="ECO:0007669"/>
    <property type="project" value="UniProtKB-KW"/>
</dbReference>
<dbReference type="InterPro" id="IPR008936">
    <property type="entry name" value="Rho_GTPase_activation_prot"/>
</dbReference>
<feature type="domain" description="Rho-GAP" evidence="3">
    <location>
        <begin position="468"/>
        <end position="674"/>
    </location>
</feature>
<dbReference type="EMBL" id="JACMRX010000004">
    <property type="protein sequence ID" value="KAF7991346.1"/>
    <property type="molecule type" value="Genomic_DNA"/>
</dbReference>
<feature type="region of interest" description="Disordered" evidence="2">
    <location>
        <begin position="284"/>
        <end position="304"/>
    </location>
</feature>
<name>A0A834XRA8_APHGI</name>
<evidence type="ECO:0000259" key="3">
    <source>
        <dbReference type="PROSITE" id="PS50238"/>
    </source>
</evidence>
<dbReference type="InterPro" id="IPR000198">
    <property type="entry name" value="RhoGAP_dom"/>
</dbReference>
<dbReference type="GO" id="GO:0007165">
    <property type="term" value="P:signal transduction"/>
    <property type="evidence" value="ECO:0007669"/>
    <property type="project" value="InterPro"/>
</dbReference>
<accession>A0A834XRA8</accession>
<evidence type="ECO:0000256" key="1">
    <source>
        <dbReference type="ARBA" id="ARBA00022468"/>
    </source>
</evidence>
<feature type="compositionally biased region" description="Low complexity" evidence="2">
    <location>
        <begin position="295"/>
        <end position="304"/>
    </location>
</feature>
<gene>
    <name evidence="4" type="ORF">HCN44_002908</name>
</gene>
<dbReference type="SUPFAM" id="SSF48350">
    <property type="entry name" value="GTPase activation domain, GAP"/>
    <property type="match status" value="1"/>
</dbReference>
<dbReference type="GO" id="GO:0005737">
    <property type="term" value="C:cytoplasm"/>
    <property type="evidence" value="ECO:0007669"/>
    <property type="project" value="TreeGrafter"/>
</dbReference>
<dbReference type="Proteomes" id="UP000639338">
    <property type="component" value="Unassembled WGS sequence"/>
</dbReference>
<dbReference type="FunFam" id="1.10.555.10:FF:000067">
    <property type="entry name" value="Rho GTPase-activating protein conundrum"/>
    <property type="match status" value="1"/>
</dbReference>
<dbReference type="PANTHER" id="PTHR14963:SF1">
    <property type="entry name" value="RHO GTPASE-ACTIVATING PROTEIN CONUNDRUM"/>
    <property type="match status" value="1"/>
</dbReference>
<sequence>MDRAHGMTYSGGEAHLHEYWEAYQKMVEEETRMLDEYLDEHEECSPRSYDEGEAEAEWLRAAGLGELTEPWKAGREVQPEEIGAACYRLSKIQTEAVKRRVRSLNHTVKQRFNQRTRAKKPDIRDVFKDVEVSSTGTRSRSATPDSLDSMTGETTENILPSTISNDTNNNNINVPNFVSIFNRPKFGEKETIRRLTSAPIIQPTNSPTTSTTTTITATATTTPSSSSSAAASSSALPLQEIFRKTGHNWSHRGDIASDTEGIQLTGFHRFGTIHWSMPVVMQKRSDSDPSEVSSTTITTTTTTTTTKTTTTAAAATTTVNYDDGAQVDLSNNESTLKKNNTGHNSVTRSHSSLYGLNRPIDNIITRPLNRTSSHGHLSFEQMWKANDVDNRYNNNNDDDDDGDDDMETWKNNEYDDKQKVEMMSQRDITRLQPLLWLELSAVFDKYNVPLVKRKPAKRRRKAGNLFGVSLSTLLLRDSQLTNDENNIPLVFQKLLNELSSRGIKEEGILRVGGNKQKVEALCCELEMDFYSKPKDIDKILKKTTCQDLSAVLKKLLRDLPQPLLTVELIDAFYQSHGVKNSNELSYSLNLLVLLLPVEHRCTLKVLLEFFNLIINHQNLNKMSIHNVAMIAAPSLFPPRYIHPFDRTDLTAQVNMAAVCCQVTQAMIINVDKLWHVPSNLICQLRRQSEEERFRKYKKKY</sequence>
<reference evidence="4 5" key="1">
    <citation type="submission" date="2020-08" db="EMBL/GenBank/DDBJ databases">
        <title>Aphidius gifuensis genome sequencing and assembly.</title>
        <authorList>
            <person name="Du Z."/>
        </authorList>
    </citation>
    <scope>NUCLEOTIDE SEQUENCE [LARGE SCALE GENOMIC DNA]</scope>
    <source>
        <strain evidence="4">YNYX2018</strain>
        <tissue evidence="4">Adults</tissue>
    </source>
</reference>
<evidence type="ECO:0000313" key="4">
    <source>
        <dbReference type="EMBL" id="KAF7991346.1"/>
    </source>
</evidence>
<feature type="compositionally biased region" description="Polar residues" evidence="2">
    <location>
        <begin position="132"/>
        <end position="153"/>
    </location>
</feature>
<dbReference type="PROSITE" id="PS50238">
    <property type="entry name" value="RHOGAP"/>
    <property type="match status" value="1"/>
</dbReference>
<evidence type="ECO:0000256" key="2">
    <source>
        <dbReference type="SAM" id="MobiDB-lite"/>
    </source>
</evidence>
<feature type="region of interest" description="Disordered" evidence="2">
    <location>
        <begin position="388"/>
        <end position="411"/>
    </location>
</feature>
<feature type="region of interest" description="Disordered" evidence="2">
    <location>
        <begin position="131"/>
        <end position="153"/>
    </location>
</feature>
<dbReference type="SMART" id="SM00324">
    <property type="entry name" value="RhoGAP"/>
    <property type="match status" value="1"/>
</dbReference>
<organism evidence="4 5">
    <name type="scientific">Aphidius gifuensis</name>
    <name type="common">Parasitoid wasp</name>
    <dbReference type="NCBI Taxonomy" id="684658"/>
    <lineage>
        <taxon>Eukaryota</taxon>
        <taxon>Metazoa</taxon>
        <taxon>Ecdysozoa</taxon>
        <taxon>Arthropoda</taxon>
        <taxon>Hexapoda</taxon>
        <taxon>Insecta</taxon>
        <taxon>Pterygota</taxon>
        <taxon>Neoptera</taxon>
        <taxon>Endopterygota</taxon>
        <taxon>Hymenoptera</taxon>
        <taxon>Apocrita</taxon>
        <taxon>Ichneumonoidea</taxon>
        <taxon>Braconidae</taxon>
        <taxon>Aphidiinae</taxon>
        <taxon>Aphidius</taxon>
    </lineage>
</organism>
<comment type="caution">
    <text evidence="4">The sequence shown here is derived from an EMBL/GenBank/DDBJ whole genome shotgun (WGS) entry which is preliminary data.</text>
</comment>
<dbReference type="Pfam" id="PF00620">
    <property type="entry name" value="RhoGAP"/>
    <property type="match status" value="1"/>
</dbReference>
<dbReference type="GO" id="GO:0051056">
    <property type="term" value="P:regulation of small GTPase mediated signal transduction"/>
    <property type="evidence" value="ECO:0007669"/>
    <property type="project" value="TreeGrafter"/>
</dbReference>
<keyword evidence="1" id="KW-0343">GTPase activation</keyword>
<feature type="region of interest" description="Disordered" evidence="2">
    <location>
        <begin position="333"/>
        <end position="352"/>
    </location>
</feature>
<dbReference type="Gene3D" id="1.10.555.10">
    <property type="entry name" value="Rho GTPase activation protein"/>
    <property type="match status" value="1"/>
</dbReference>
<dbReference type="GO" id="GO:0030833">
    <property type="term" value="P:regulation of actin filament polymerization"/>
    <property type="evidence" value="ECO:0007669"/>
    <property type="project" value="TreeGrafter"/>
</dbReference>
<dbReference type="PANTHER" id="PTHR14963">
    <property type="entry name" value="RHO GTPASE ACTIVATING PROTEIN 18,19-RELATED"/>
    <property type="match status" value="1"/>
</dbReference>
<dbReference type="AlphaFoldDB" id="A0A834XRA8"/>
<keyword evidence="5" id="KW-1185">Reference proteome</keyword>